<evidence type="ECO:0000313" key="3">
    <source>
        <dbReference type="Proteomes" id="UP000236642"/>
    </source>
</evidence>
<dbReference type="EMBL" id="BEHY01000054">
    <property type="protein sequence ID" value="GBD09631.1"/>
    <property type="molecule type" value="Genomic_DNA"/>
</dbReference>
<keyword evidence="1" id="KW-0812">Transmembrane</keyword>
<comment type="caution">
    <text evidence="2">The sequence shown here is derived from an EMBL/GenBank/DDBJ whole genome shotgun (WGS) entry which is preliminary data.</text>
</comment>
<organism evidence="2 3">
    <name type="scientific">Candidatus Thermoflexus japonica</name>
    <dbReference type="NCBI Taxonomy" id="2035417"/>
    <lineage>
        <taxon>Bacteria</taxon>
        <taxon>Bacillati</taxon>
        <taxon>Chloroflexota</taxon>
        <taxon>Thermoflexia</taxon>
        <taxon>Thermoflexales</taxon>
        <taxon>Thermoflexaceae</taxon>
        <taxon>Thermoflexus</taxon>
    </lineage>
</organism>
<evidence type="ECO:0000313" key="2">
    <source>
        <dbReference type="EMBL" id="GBD09631.1"/>
    </source>
</evidence>
<feature type="transmembrane region" description="Helical" evidence="1">
    <location>
        <begin position="105"/>
        <end position="124"/>
    </location>
</feature>
<keyword evidence="1" id="KW-0472">Membrane</keyword>
<feature type="transmembrane region" description="Helical" evidence="1">
    <location>
        <begin position="46"/>
        <end position="66"/>
    </location>
</feature>
<sequence length="131" mass="14861">MTRWRRLPGALWLLYFALRNAARAVYYLGAIPPVWAEEGIHGPWTYLGAAALVWALAFGVAAGLWWRRGSSVAGWILGGMLLYQIHSWIHRLFLMRSPFVAQSHAFALLVSLLTLLWTAWLMGLTRGRVRV</sequence>
<feature type="transmembrane region" description="Helical" evidence="1">
    <location>
        <begin position="73"/>
        <end position="93"/>
    </location>
</feature>
<accession>A0A2H5Y896</accession>
<gene>
    <name evidence="2" type="ORF">HRbin22_01888</name>
</gene>
<reference evidence="3" key="1">
    <citation type="submission" date="2017-09" db="EMBL/GenBank/DDBJ databases">
        <title>Metaegenomics of thermophilic ammonia-oxidizing enrichment culture.</title>
        <authorList>
            <person name="Kato S."/>
            <person name="Suzuki K."/>
        </authorList>
    </citation>
    <scope>NUCLEOTIDE SEQUENCE [LARGE SCALE GENOMIC DNA]</scope>
</reference>
<dbReference type="Proteomes" id="UP000236642">
    <property type="component" value="Unassembled WGS sequence"/>
</dbReference>
<evidence type="ECO:0000256" key="1">
    <source>
        <dbReference type="SAM" id="Phobius"/>
    </source>
</evidence>
<name>A0A2H5Y896_9CHLR</name>
<dbReference type="AlphaFoldDB" id="A0A2H5Y896"/>
<keyword evidence="1" id="KW-1133">Transmembrane helix</keyword>
<protein>
    <submittedName>
        <fullName evidence="2">Uncharacterized protein</fullName>
    </submittedName>
</protein>
<proteinExistence type="predicted"/>